<dbReference type="InterPro" id="IPR029058">
    <property type="entry name" value="AB_hydrolase_fold"/>
</dbReference>
<dbReference type="SUPFAM" id="SSF53474">
    <property type="entry name" value="alpha/beta-Hydrolases"/>
    <property type="match status" value="1"/>
</dbReference>
<protein>
    <submittedName>
        <fullName evidence="2">Lipase</fullName>
    </submittedName>
</protein>
<dbReference type="PANTHER" id="PTHR34853:SF1">
    <property type="entry name" value="LIPASE 5"/>
    <property type="match status" value="1"/>
</dbReference>
<dbReference type="EMBL" id="QWEX01000003">
    <property type="protein sequence ID" value="RXV65037.1"/>
    <property type="molecule type" value="Genomic_DNA"/>
</dbReference>
<dbReference type="RefSeq" id="WP_129517486.1">
    <property type="nucleotide sequence ID" value="NZ_QWEX01000003.1"/>
</dbReference>
<dbReference type="GO" id="GO:0004806">
    <property type="term" value="F:triacylglycerol lipase activity"/>
    <property type="evidence" value="ECO:0007669"/>
    <property type="project" value="InterPro"/>
</dbReference>
<reference evidence="2 3" key="1">
    <citation type="submission" date="2018-08" db="EMBL/GenBank/DDBJ databases">
        <title>Mountain-cultivated ginseng endophyte, Burkholderia stabilis and its activity against ginseng root rot disease.</title>
        <authorList>
            <person name="Tapan Kumar M."/>
            <person name="Bae H."/>
            <person name="Shanmugam G."/>
            <person name="Jeon J."/>
        </authorList>
    </citation>
    <scope>NUCLEOTIDE SEQUENCE [LARGE SCALE GENOMIC DNA]</scope>
    <source>
        <strain evidence="2 3">EB159</strain>
    </source>
</reference>
<sequence>MNEANVRRKVWNRLAPWALAFAMCIGGSVHAQGVIPVPDQDPFYTPPADYIYQPNGTVLASRQINAEYLVPLLSTDVINRIGALSADLVPSLDALKSLKIGAYQVLYKSTDGHDNPVADAATILVPQWAWGGAGQRPLVSFQSGEDSVDTRCAPSYTLRTGLLGAGALSVSNVDTAQSLVALLHGYAVVYPDHEGPHSEFIAGKQSGQATLDGVRAALSYAPAGLGPRTPVGLWGYSGGGGATAWAAALKSSYAPELNVVGAAIGTSSNADVARLYNKINGQVTSGFVVMAIVGLRRAYPEAGIDGYLNAAGKTLFAGAQNLCSVEALAKYATVGTMERYTTHPEVSLPDSSPGKFIFATNSLVDLPATPGSMPILSYHDWNDEVVPVQADDSMAVKWCAAGTPVQVSRTLLPLPPAGALVHSVAAAAFTLPAIHYLDNRFNNVMPRNDCGHVAAWDSNRHVLPVVYQPLITN</sequence>
<gene>
    <name evidence="2" type="ORF">D1006_33235</name>
</gene>
<keyword evidence="1" id="KW-0732">Signal</keyword>
<accession>A0A4Q2A759</accession>
<dbReference type="Pfam" id="PF03583">
    <property type="entry name" value="LIP"/>
    <property type="match status" value="1"/>
</dbReference>
<dbReference type="PANTHER" id="PTHR34853">
    <property type="match status" value="1"/>
</dbReference>
<comment type="caution">
    <text evidence="2">The sequence shown here is derived from an EMBL/GenBank/DDBJ whole genome shotgun (WGS) entry which is preliminary data.</text>
</comment>
<evidence type="ECO:0000313" key="2">
    <source>
        <dbReference type="EMBL" id="RXV65037.1"/>
    </source>
</evidence>
<feature type="chain" id="PRO_5020955176" evidence="1">
    <location>
        <begin position="32"/>
        <end position="473"/>
    </location>
</feature>
<evidence type="ECO:0000313" key="3">
    <source>
        <dbReference type="Proteomes" id="UP000289650"/>
    </source>
</evidence>
<dbReference type="Gene3D" id="3.40.50.1820">
    <property type="entry name" value="alpha/beta hydrolase"/>
    <property type="match status" value="1"/>
</dbReference>
<dbReference type="OrthoDB" id="9955at2"/>
<feature type="signal peptide" evidence="1">
    <location>
        <begin position="1"/>
        <end position="31"/>
    </location>
</feature>
<evidence type="ECO:0000256" key="1">
    <source>
        <dbReference type="SAM" id="SignalP"/>
    </source>
</evidence>
<dbReference type="Proteomes" id="UP000289650">
    <property type="component" value="Unassembled WGS sequence"/>
</dbReference>
<proteinExistence type="predicted"/>
<organism evidence="2 3">
    <name type="scientific">Burkholderia stabilis</name>
    <dbReference type="NCBI Taxonomy" id="95485"/>
    <lineage>
        <taxon>Bacteria</taxon>
        <taxon>Pseudomonadati</taxon>
        <taxon>Pseudomonadota</taxon>
        <taxon>Betaproteobacteria</taxon>
        <taxon>Burkholderiales</taxon>
        <taxon>Burkholderiaceae</taxon>
        <taxon>Burkholderia</taxon>
        <taxon>Burkholderia cepacia complex</taxon>
    </lineage>
</organism>
<dbReference type="GO" id="GO:0016042">
    <property type="term" value="P:lipid catabolic process"/>
    <property type="evidence" value="ECO:0007669"/>
    <property type="project" value="InterPro"/>
</dbReference>
<dbReference type="AlphaFoldDB" id="A0A4Q2A759"/>
<name>A0A4Q2A759_9BURK</name>
<dbReference type="Gene3D" id="1.10.260.130">
    <property type="match status" value="1"/>
</dbReference>
<dbReference type="InterPro" id="IPR005152">
    <property type="entry name" value="Lipase_secreted"/>
</dbReference>